<proteinExistence type="predicted"/>
<dbReference type="Proteomes" id="UP000005050">
    <property type="component" value="Unassembled WGS sequence"/>
</dbReference>
<evidence type="ECO:0000256" key="1">
    <source>
        <dbReference type="SAM" id="SignalP"/>
    </source>
</evidence>
<dbReference type="AlphaFoldDB" id="H3R870"/>
<evidence type="ECO:0000313" key="2">
    <source>
        <dbReference type="EMBL" id="EHU00527.1"/>
    </source>
</evidence>
<feature type="chain" id="PRO_5010834918" evidence="1">
    <location>
        <begin position="17"/>
        <end position="53"/>
    </location>
</feature>
<evidence type="ECO:0000313" key="3">
    <source>
        <dbReference type="EMBL" id="EHU02206.1"/>
    </source>
</evidence>
<reference evidence="3" key="2">
    <citation type="submission" date="2012-01" db="EMBL/GenBank/DDBJ databases">
        <authorList>
            <person name="Biehl B.S."/>
            <person name="Ding Y."/>
            <person name="Dugan-Rocha S.P."/>
            <person name="Gibbs R.A."/>
            <person name="Glasner J.D."/>
            <person name="Kovar C."/>
            <person name="Muzny D.M."/>
            <person name="Neeno-Eckwall E.C."/>
            <person name="Perna N.T."/>
            <person name="Qin X."/>
            <person name="von Bodman S.B."/>
            <person name="Weinstock G.M."/>
        </authorList>
    </citation>
    <scope>NUCLEOTIDE SEQUENCE</scope>
    <source>
        <strain evidence="3">DC283</strain>
    </source>
</reference>
<dbReference type="EMBL" id="AHIE01000017">
    <property type="protein sequence ID" value="EHU00527.1"/>
    <property type="molecule type" value="Genomic_DNA"/>
</dbReference>
<gene>
    <name evidence="2" type="ORF">CKS_2588</name>
    <name evidence="3" type="ORF">CKS_5026</name>
</gene>
<feature type="signal peptide" evidence="1">
    <location>
        <begin position="1"/>
        <end position="16"/>
    </location>
</feature>
<dbReference type="EMBL" id="AHIE01000001">
    <property type="protein sequence ID" value="EHU02206.1"/>
    <property type="molecule type" value="Genomic_DNA"/>
</dbReference>
<comment type="caution">
    <text evidence="3">The sequence shown here is derived from an EMBL/GenBank/DDBJ whole genome shotgun (WGS) entry which is preliminary data.</text>
</comment>
<dbReference type="PATRIC" id="fig|660596.6.peg.14"/>
<protein>
    <submittedName>
        <fullName evidence="3">Uncharacterized protein</fullName>
    </submittedName>
</protein>
<reference evidence="3 4" key="1">
    <citation type="journal article" date="2012" name="Mol. Microbiol.">
        <title>The genetic and structural basis of two distinct terminal side branch residues in stewartan and amylovoran exopolysaccharides and their potential role in host adaptation.</title>
        <authorList>
            <person name="Wang X."/>
            <person name="Yang F."/>
            <person name="von Bodman S.B."/>
        </authorList>
    </citation>
    <scope>NUCLEOTIDE SEQUENCE [LARGE SCALE GENOMIC DNA]</scope>
    <source>
        <strain evidence="3 4">DC283</strain>
    </source>
</reference>
<name>H3R870_PANSE</name>
<organism evidence="3 4">
    <name type="scientific">Pantoea stewartii subsp. stewartii DC283</name>
    <dbReference type="NCBI Taxonomy" id="660596"/>
    <lineage>
        <taxon>Bacteria</taxon>
        <taxon>Pseudomonadati</taxon>
        <taxon>Pseudomonadota</taxon>
        <taxon>Gammaproteobacteria</taxon>
        <taxon>Enterobacterales</taxon>
        <taxon>Erwiniaceae</taxon>
        <taxon>Pantoea</taxon>
    </lineage>
</organism>
<keyword evidence="1" id="KW-0732">Signal</keyword>
<sequence length="53" mass="5982">MRKMAMWSAMSILAAAKLQNQLAFGIAGNSYPVNNKRGYAAQQKRAAQKRRRK</sequence>
<evidence type="ECO:0000313" key="4">
    <source>
        <dbReference type="Proteomes" id="UP000005050"/>
    </source>
</evidence>
<accession>H3R870</accession>